<dbReference type="PANTHER" id="PTHR30537">
    <property type="entry name" value="HTH-TYPE TRANSCRIPTIONAL REGULATOR"/>
    <property type="match status" value="1"/>
</dbReference>
<dbReference type="InterPro" id="IPR036388">
    <property type="entry name" value="WH-like_DNA-bd_sf"/>
</dbReference>
<comment type="caution">
    <text evidence="6">The sequence shown here is derived from an EMBL/GenBank/DDBJ whole genome shotgun (WGS) entry which is preliminary data.</text>
</comment>
<gene>
    <name evidence="6" type="ORF">C7443_10912</name>
</gene>
<dbReference type="PANTHER" id="PTHR30537:SF72">
    <property type="entry name" value="LYSR FAMILY TRANSCRIPTIONAL REGULATOR"/>
    <property type="match status" value="1"/>
</dbReference>
<dbReference type="PROSITE" id="PS50931">
    <property type="entry name" value="HTH_LYSR"/>
    <property type="match status" value="1"/>
</dbReference>
<dbReference type="Gene3D" id="3.40.190.290">
    <property type="match status" value="1"/>
</dbReference>
<evidence type="ECO:0000256" key="3">
    <source>
        <dbReference type="ARBA" id="ARBA00023125"/>
    </source>
</evidence>
<evidence type="ECO:0000313" key="7">
    <source>
        <dbReference type="Proteomes" id="UP000246569"/>
    </source>
</evidence>
<keyword evidence="3" id="KW-0238">DNA-binding</keyword>
<dbReference type="InterPro" id="IPR058163">
    <property type="entry name" value="LysR-type_TF_proteobact-type"/>
</dbReference>
<protein>
    <submittedName>
        <fullName evidence="6">LysR family transcriptional regulator</fullName>
    </submittedName>
</protein>
<dbReference type="EMBL" id="QGTJ01000009">
    <property type="protein sequence ID" value="PWV59759.1"/>
    <property type="molecule type" value="Genomic_DNA"/>
</dbReference>
<keyword evidence="7" id="KW-1185">Reference proteome</keyword>
<proteinExistence type="inferred from homology"/>
<dbReference type="Proteomes" id="UP000246569">
    <property type="component" value="Unassembled WGS sequence"/>
</dbReference>
<dbReference type="Pfam" id="PF00126">
    <property type="entry name" value="HTH_1"/>
    <property type="match status" value="1"/>
</dbReference>
<evidence type="ECO:0000256" key="1">
    <source>
        <dbReference type="ARBA" id="ARBA00009437"/>
    </source>
</evidence>
<dbReference type="RefSeq" id="WP_110019376.1">
    <property type="nucleotide sequence ID" value="NZ_QGTJ01000009.1"/>
</dbReference>
<reference evidence="6 7" key="1">
    <citation type="submission" date="2018-05" db="EMBL/GenBank/DDBJ databases">
        <title>Genomic Encyclopedia of Type Strains, Phase IV (KMG-IV): sequencing the most valuable type-strain genomes for metagenomic binning, comparative biology and taxonomic classification.</title>
        <authorList>
            <person name="Goeker M."/>
        </authorList>
    </citation>
    <scope>NUCLEOTIDE SEQUENCE [LARGE SCALE GENOMIC DNA]</scope>
    <source>
        <strain evidence="6 7">DSM 23606</strain>
    </source>
</reference>
<dbReference type="AlphaFoldDB" id="A0A317MSR7"/>
<sequence length="300" mass="32864">MDRLQTLEIFVCVAECGSFTGAAERLRLPRSTVSAAVQSLEARLQTRLIQRTTRRMQLTGDGVAYFDWCRRLLADIEETEQRLMQGQSRPHGRLRVDVPGRIGRLIIAPALPEFLARYPDIELELGVSDRPVDLVHEGVDCAIRVGTLSDPALIAHPIGPLRVGTFASPAYLARHGTPNTPDELSGHHAVRYAVPVSGPADDWEGLVDGQPVSIALGGSITVNCAESYIACCIAGLGLIQIPAYDARSHLARGELSEILTAFAPPPLAMTALYPQRRYLSRRVTAFVEWMEALYRQQMAG</sequence>
<dbReference type="Gene3D" id="1.10.10.10">
    <property type="entry name" value="Winged helix-like DNA-binding domain superfamily/Winged helix DNA-binding domain"/>
    <property type="match status" value="1"/>
</dbReference>
<dbReference type="SUPFAM" id="SSF53850">
    <property type="entry name" value="Periplasmic binding protein-like II"/>
    <property type="match status" value="1"/>
</dbReference>
<dbReference type="GO" id="GO:0003700">
    <property type="term" value="F:DNA-binding transcription factor activity"/>
    <property type="evidence" value="ECO:0007669"/>
    <property type="project" value="InterPro"/>
</dbReference>
<dbReference type="InterPro" id="IPR036390">
    <property type="entry name" value="WH_DNA-bd_sf"/>
</dbReference>
<dbReference type="FunFam" id="3.40.190.290:FF:000001">
    <property type="entry name" value="Transcriptional regulator, LysR family"/>
    <property type="match status" value="1"/>
</dbReference>
<organism evidence="6 7">
    <name type="scientific">Plasticicumulans acidivorans</name>
    <dbReference type="NCBI Taxonomy" id="886464"/>
    <lineage>
        <taxon>Bacteria</taxon>
        <taxon>Pseudomonadati</taxon>
        <taxon>Pseudomonadota</taxon>
        <taxon>Gammaproteobacteria</taxon>
        <taxon>Candidatus Competibacteraceae</taxon>
        <taxon>Plasticicumulans</taxon>
    </lineage>
</organism>
<comment type="similarity">
    <text evidence="1">Belongs to the LysR transcriptional regulatory family.</text>
</comment>
<dbReference type="OrthoDB" id="9786526at2"/>
<dbReference type="SUPFAM" id="SSF46785">
    <property type="entry name" value="Winged helix' DNA-binding domain"/>
    <property type="match status" value="1"/>
</dbReference>
<evidence type="ECO:0000256" key="4">
    <source>
        <dbReference type="ARBA" id="ARBA00023163"/>
    </source>
</evidence>
<accession>A0A317MSR7</accession>
<evidence type="ECO:0000313" key="6">
    <source>
        <dbReference type="EMBL" id="PWV59759.1"/>
    </source>
</evidence>
<dbReference type="FunFam" id="1.10.10.10:FF:000001">
    <property type="entry name" value="LysR family transcriptional regulator"/>
    <property type="match status" value="1"/>
</dbReference>
<dbReference type="GO" id="GO:0043565">
    <property type="term" value="F:sequence-specific DNA binding"/>
    <property type="evidence" value="ECO:0007669"/>
    <property type="project" value="TreeGrafter"/>
</dbReference>
<feature type="domain" description="HTH lysR-type" evidence="5">
    <location>
        <begin position="1"/>
        <end position="59"/>
    </location>
</feature>
<evidence type="ECO:0000259" key="5">
    <source>
        <dbReference type="PROSITE" id="PS50931"/>
    </source>
</evidence>
<dbReference type="Pfam" id="PF03466">
    <property type="entry name" value="LysR_substrate"/>
    <property type="match status" value="1"/>
</dbReference>
<keyword evidence="4" id="KW-0804">Transcription</keyword>
<name>A0A317MSR7_9GAMM</name>
<keyword evidence="2" id="KW-0805">Transcription regulation</keyword>
<dbReference type="GO" id="GO:0006351">
    <property type="term" value="P:DNA-templated transcription"/>
    <property type="evidence" value="ECO:0007669"/>
    <property type="project" value="TreeGrafter"/>
</dbReference>
<dbReference type="InterPro" id="IPR000847">
    <property type="entry name" value="LysR_HTH_N"/>
</dbReference>
<evidence type="ECO:0000256" key="2">
    <source>
        <dbReference type="ARBA" id="ARBA00023015"/>
    </source>
</evidence>
<dbReference type="InterPro" id="IPR005119">
    <property type="entry name" value="LysR_subst-bd"/>
</dbReference>
<dbReference type="CDD" id="cd08472">
    <property type="entry name" value="PBP2_CrgA_like_3"/>
    <property type="match status" value="1"/>
</dbReference>